<accession>A0A1J0WCH0</accession>
<protein>
    <recommendedName>
        <fullName evidence="4">Leucine-binding protein domain-containing protein</fullName>
    </recommendedName>
</protein>
<gene>
    <name evidence="5" type="ORF">BOO69_00205</name>
</gene>
<dbReference type="SUPFAM" id="SSF53822">
    <property type="entry name" value="Periplasmic binding protein-like I"/>
    <property type="match status" value="1"/>
</dbReference>
<keyword evidence="3" id="KW-0813">Transport</keyword>
<comment type="similarity">
    <text evidence="1">Belongs to the leucine-binding protein family.</text>
</comment>
<dbReference type="PANTHER" id="PTHR30483:SF6">
    <property type="entry name" value="PERIPLASMIC BINDING PROTEIN OF ABC TRANSPORTER FOR NATURAL AMINO ACIDS"/>
    <property type="match status" value="1"/>
</dbReference>
<evidence type="ECO:0000256" key="3">
    <source>
        <dbReference type="ARBA" id="ARBA00022970"/>
    </source>
</evidence>
<reference evidence="5 6" key="1">
    <citation type="submission" date="2016-11" db="EMBL/GenBank/DDBJ databases">
        <title>Complete genome sequence of Sulfitobacter sp. AM1-D1, a toxic bacteria associated with marine dinoflagellate Alexandrium minutum in East China Sea.</title>
        <authorList>
            <person name="Yang Q."/>
            <person name="Zhang X."/>
            <person name="Tian X."/>
        </authorList>
    </citation>
    <scope>NUCLEOTIDE SEQUENCE [LARGE SCALE GENOMIC DNA]</scope>
    <source>
        <strain evidence="5 6">AM1-D1</strain>
    </source>
</reference>
<dbReference type="EMBL" id="CP018076">
    <property type="protein sequence ID" value="APE42005.1"/>
    <property type="molecule type" value="Genomic_DNA"/>
</dbReference>
<keyword evidence="2" id="KW-0732">Signal</keyword>
<dbReference type="InterPro" id="IPR051010">
    <property type="entry name" value="BCAA_transport"/>
</dbReference>
<evidence type="ECO:0000256" key="2">
    <source>
        <dbReference type="ARBA" id="ARBA00022729"/>
    </source>
</evidence>
<evidence type="ECO:0000313" key="5">
    <source>
        <dbReference type="EMBL" id="APE42005.1"/>
    </source>
</evidence>
<keyword evidence="6" id="KW-1185">Reference proteome</keyword>
<proteinExistence type="inferred from homology"/>
<keyword evidence="3" id="KW-0029">Amino-acid transport</keyword>
<dbReference type="PANTHER" id="PTHR30483">
    <property type="entry name" value="LEUCINE-SPECIFIC-BINDING PROTEIN"/>
    <property type="match status" value="1"/>
</dbReference>
<dbReference type="KEGG" id="suam:BOO69_00205"/>
<name>A0A1J0WCH0_9RHOB</name>
<dbReference type="Gene3D" id="3.40.50.2300">
    <property type="match status" value="2"/>
</dbReference>
<sequence>MLKVLGGSSALLCLGACEGGFSLGGGNDLPPAGTIGQAALLAPLSGPQASIGQMMAATASLGGQPTNLGAEVAVLDAGGDTATAVTAATAAVESGARMILGPLFSQQARAVAESVGRSVPVVSLSNDSSIAGGNLFVFGVTPLQSARAVIGFAATRGKRNVAVIVPPGPFGALAATAARSTAGAFGIKMPEPLTLASADGVVARLRQANGGQLPDAVYLPVVGGPFEAQAAALKAAGVQLLGSEQWGTIAPFRVPALIGGWFAAPDPVRFEAFANALENETGNEAGIVAGLTFDAVEMARILGRLDRQSRDGLLREAGFDGVLGPYKFTKDGQCERGLAVLSVVQGATTLIGASAA</sequence>
<evidence type="ECO:0000313" key="6">
    <source>
        <dbReference type="Proteomes" id="UP000181897"/>
    </source>
</evidence>
<evidence type="ECO:0000259" key="4">
    <source>
        <dbReference type="Pfam" id="PF13458"/>
    </source>
</evidence>
<dbReference type="GO" id="GO:0006865">
    <property type="term" value="P:amino acid transport"/>
    <property type="evidence" value="ECO:0007669"/>
    <property type="project" value="UniProtKB-KW"/>
</dbReference>
<dbReference type="CDD" id="cd06339">
    <property type="entry name" value="PBP1_YraM_LppC_lipoprotein-like"/>
    <property type="match status" value="1"/>
</dbReference>
<dbReference type="Pfam" id="PF13458">
    <property type="entry name" value="Peripla_BP_6"/>
    <property type="match status" value="1"/>
</dbReference>
<dbReference type="InterPro" id="IPR028082">
    <property type="entry name" value="Peripla_BP_I"/>
</dbReference>
<feature type="domain" description="Leucine-binding protein" evidence="4">
    <location>
        <begin position="39"/>
        <end position="345"/>
    </location>
</feature>
<dbReference type="Proteomes" id="UP000181897">
    <property type="component" value="Chromosome"/>
</dbReference>
<evidence type="ECO:0000256" key="1">
    <source>
        <dbReference type="ARBA" id="ARBA00010062"/>
    </source>
</evidence>
<dbReference type="AlphaFoldDB" id="A0A1J0WCH0"/>
<dbReference type="STRING" id="1917485.BOO69_00205"/>
<dbReference type="InterPro" id="IPR028081">
    <property type="entry name" value="Leu-bd"/>
</dbReference>
<organism evidence="5 6">
    <name type="scientific">Sulfitobacter alexandrii</name>
    <dbReference type="NCBI Taxonomy" id="1917485"/>
    <lineage>
        <taxon>Bacteria</taxon>
        <taxon>Pseudomonadati</taxon>
        <taxon>Pseudomonadota</taxon>
        <taxon>Alphaproteobacteria</taxon>
        <taxon>Rhodobacterales</taxon>
        <taxon>Roseobacteraceae</taxon>
        <taxon>Sulfitobacter</taxon>
    </lineage>
</organism>